<keyword evidence="2" id="KW-0238">DNA-binding</keyword>
<dbReference type="InterPro" id="IPR041657">
    <property type="entry name" value="HTH_17"/>
</dbReference>
<accession>A0A494ZZD0</accession>
<evidence type="ECO:0000313" key="3">
    <source>
        <dbReference type="Proteomes" id="UP000269301"/>
    </source>
</evidence>
<dbReference type="OrthoDB" id="9805928at2"/>
<dbReference type="RefSeq" id="WP_121204854.1">
    <property type="nucleotide sequence ID" value="NZ_RBZP01000011.1"/>
</dbReference>
<dbReference type="NCBIfam" id="TIGR01764">
    <property type="entry name" value="excise"/>
    <property type="match status" value="1"/>
</dbReference>
<protein>
    <submittedName>
        <fullName evidence="2">DNA-binding protein</fullName>
    </submittedName>
</protein>
<dbReference type="Pfam" id="PF12728">
    <property type="entry name" value="HTH_17"/>
    <property type="match status" value="1"/>
</dbReference>
<gene>
    <name evidence="2" type="ORF">D8M06_13085</name>
</gene>
<proteinExistence type="predicted"/>
<organism evidence="2 3">
    <name type="scientific">Oceanobacillus halophilus</name>
    <dbReference type="NCBI Taxonomy" id="930130"/>
    <lineage>
        <taxon>Bacteria</taxon>
        <taxon>Bacillati</taxon>
        <taxon>Bacillota</taxon>
        <taxon>Bacilli</taxon>
        <taxon>Bacillales</taxon>
        <taxon>Bacillaceae</taxon>
        <taxon>Oceanobacillus</taxon>
    </lineage>
</organism>
<sequence>MNFKLELPSGTILVDKKELREVLHEVLTEVNEGDVYEEVMTIREAAEYLKVSVPTVRKMIVEKEIPYFQRGQVIRLNRKELQNWMKQSSS</sequence>
<dbReference type="InterPro" id="IPR010093">
    <property type="entry name" value="SinI_DNA-bd"/>
</dbReference>
<reference evidence="2 3" key="1">
    <citation type="journal article" date="2016" name="Int. J. Syst. Evol. Microbiol.">
        <title>Oceanobacillus halophilus sp. nov., a novel moderately halophilic bacterium from a hypersaline lake.</title>
        <authorList>
            <person name="Amoozegar M.A."/>
            <person name="Bagheri M."/>
            <person name="Makhdoumi A."/>
            <person name="Nikou M.M."/>
            <person name="Fazeli S.A.S."/>
            <person name="Schumann P."/>
            <person name="Sproer C."/>
            <person name="Sanchez-Porro C."/>
            <person name="Ventosa A."/>
        </authorList>
    </citation>
    <scope>NUCLEOTIDE SEQUENCE [LARGE SCALE GENOMIC DNA]</scope>
    <source>
        <strain evidence="2 3">DSM 23996</strain>
    </source>
</reference>
<keyword evidence="3" id="KW-1185">Reference proteome</keyword>
<name>A0A494ZZD0_9BACI</name>
<evidence type="ECO:0000259" key="1">
    <source>
        <dbReference type="Pfam" id="PF12728"/>
    </source>
</evidence>
<dbReference type="Gene3D" id="1.10.10.10">
    <property type="entry name" value="Winged helix-like DNA-binding domain superfamily/Winged helix DNA-binding domain"/>
    <property type="match status" value="1"/>
</dbReference>
<comment type="caution">
    <text evidence="2">The sequence shown here is derived from an EMBL/GenBank/DDBJ whole genome shotgun (WGS) entry which is preliminary data.</text>
</comment>
<feature type="domain" description="Helix-turn-helix" evidence="1">
    <location>
        <begin position="39"/>
        <end position="87"/>
    </location>
</feature>
<dbReference type="InterPro" id="IPR036388">
    <property type="entry name" value="WH-like_DNA-bd_sf"/>
</dbReference>
<dbReference type="Proteomes" id="UP000269301">
    <property type="component" value="Unassembled WGS sequence"/>
</dbReference>
<dbReference type="EMBL" id="RBZP01000011">
    <property type="protein sequence ID" value="RKQ32309.1"/>
    <property type="molecule type" value="Genomic_DNA"/>
</dbReference>
<dbReference type="AlphaFoldDB" id="A0A494ZZD0"/>
<dbReference type="GO" id="GO:0003677">
    <property type="term" value="F:DNA binding"/>
    <property type="evidence" value="ECO:0007669"/>
    <property type="project" value="UniProtKB-KW"/>
</dbReference>
<evidence type="ECO:0000313" key="2">
    <source>
        <dbReference type="EMBL" id="RKQ32309.1"/>
    </source>
</evidence>
<dbReference type="InterPro" id="IPR009061">
    <property type="entry name" value="DNA-bd_dom_put_sf"/>
</dbReference>
<dbReference type="SUPFAM" id="SSF46955">
    <property type="entry name" value="Putative DNA-binding domain"/>
    <property type="match status" value="1"/>
</dbReference>